<gene>
    <name evidence="6" type="primary">gltR</name>
    <name evidence="7" type="ORF">BEI59_36025</name>
    <name evidence="6" type="ORF">BEI61_04229</name>
</gene>
<reference evidence="6 8" key="1">
    <citation type="submission" date="2016-07" db="EMBL/GenBank/DDBJ databases">
        <title>Characterization of isolates of Eisenbergiella tayi derived from blood cultures, using whole genome sequencing.</title>
        <authorList>
            <person name="Burdz T."/>
            <person name="Wiebe D."/>
            <person name="Huynh C."/>
            <person name="Bernard K."/>
        </authorList>
    </citation>
    <scope>NUCLEOTIDE SEQUENCE [LARGE SCALE GENOMIC DNA]</scope>
    <source>
        <strain evidence="6 8">NML 110608</strain>
    </source>
</reference>
<evidence type="ECO:0000256" key="3">
    <source>
        <dbReference type="ARBA" id="ARBA00023125"/>
    </source>
</evidence>
<evidence type="ECO:0000259" key="5">
    <source>
        <dbReference type="PROSITE" id="PS50931"/>
    </source>
</evidence>
<dbReference type="CDD" id="cd05466">
    <property type="entry name" value="PBP2_LTTR_substrate"/>
    <property type="match status" value="1"/>
</dbReference>
<evidence type="ECO:0000256" key="2">
    <source>
        <dbReference type="ARBA" id="ARBA00023015"/>
    </source>
</evidence>
<evidence type="ECO:0000313" key="8">
    <source>
        <dbReference type="Proteomes" id="UP000094067"/>
    </source>
</evidence>
<dbReference type="RefSeq" id="WP_069153895.1">
    <property type="nucleotide sequence ID" value="NZ_MCGH01000003.1"/>
</dbReference>
<comment type="caution">
    <text evidence="6">The sequence shown here is derived from an EMBL/GenBank/DDBJ whole genome shotgun (WGS) entry which is preliminary data.</text>
</comment>
<evidence type="ECO:0000313" key="6">
    <source>
        <dbReference type="EMBL" id="ODM03433.1"/>
    </source>
</evidence>
<evidence type="ECO:0000256" key="4">
    <source>
        <dbReference type="ARBA" id="ARBA00023163"/>
    </source>
</evidence>
<dbReference type="PROSITE" id="PS50931">
    <property type="entry name" value="HTH_LYSR"/>
    <property type="match status" value="1"/>
</dbReference>
<dbReference type="PROSITE" id="PS00221">
    <property type="entry name" value="MIP"/>
    <property type="match status" value="1"/>
</dbReference>
<reference evidence="7 9" key="2">
    <citation type="submission" date="2016-08" db="EMBL/GenBank/DDBJ databases">
        <authorList>
            <person name="Seilhamer J.J."/>
        </authorList>
    </citation>
    <scope>NUCLEOTIDE SEQUENCE [LARGE SCALE GENOMIC DNA]</scope>
    <source>
        <strain evidence="7 9">NML150140-1</strain>
    </source>
</reference>
<organism evidence="6 8">
    <name type="scientific">Eisenbergiella tayi</name>
    <dbReference type="NCBI Taxonomy" id="1432052"/>
    <lineage>
        <taxon>Bacteria</taxon>
        <taxon>Bacillati</taxon>
        <taxon>Bacillota</taxon>
        <taxon>Clostridia</taxon>
        <taxon>Lachnospirales</taxon>
        <taxon>Lachnospiraceae</taxon>
        <taxon>Eisenbergiella</taxon>
    </lineage>
</organism>
<dbReference type="OrthoDB" id="9803714at2"/>
<dbReference type="Proteomes" id="UP000094067">
    <property type="component" value="Unassembled WGS sequence"/>
</dbReference>
<comment type="similarity">
    <text evidence="1">Belongs to the LysR transcriptional regulatory family.</text>
</comment>
<dbReference type="EMBL" id="MCGH01000003">
    <property type="protein sequence ID" value="ODM03433.1"/>
    <property type="molecule type" value="Genomic_DNA"/>
</dbReference>
<evidence type="ECO:0000313" key="9">
    <source>
        <dbReference type="Proteomes" id="UP000094271"/>
    </source>
</evidence>
<dbReference type="FunFam" id="1.10.10.10:FF:000001">
    <property type="entry name" value="LysR family transcriptional regulator"/>
    <property type="match status" value="1"/>
</dbReference>
<proteinExistence type="inferred from homology"/>
<dbReference type="Proteomes" id="UP000094271">
    <property type="component" value="Unassembled WGS sequence"/>
</dbReference>
<protein>
    <submittedName>
        <fullName evidence="6">HTH-type transcriptional regulator GltR</fullName>
    </submittedName>
</protein>
<dbReference type="GO" id="GO:0000976">
    <property type="term" value="F:transcription cis-regulatory region binding"/>
    <property type="evidence" value="ECO:0007669"/>
    <property type="project" value="TreeGrafter"/>
</dbReference>
<dbReference type="AlphaFoldDB" id="A0A1E3A3U6"/>
<dbReference type="Gene3D" id="3.40.190.290">
    <property type="match status" value="1"/>
</dbReference>
<dbReference type="Gene3D" id="1.10.10.10">
    <property type="entry name" value="Winged helix-like DNA-binding domain superfamily/Winged helix DNA-binding domain"/>
    <property type="match status" value="1"/>
</dbReference>
<dbReference type="PANTHER" id="PTHR30126:SF40">
    <property type="entry name" value="HTH-TYPE TRANSCRIPTIONAL REGULATOR GLTR"/>
    <property type="match status" value="1"/>
</dbReference>
<evidence type="ECO:0000256" key="1">
    <source>
        <dbReference type="ARBA" id="ARBA00009437"/>
    </source>
</evidence>
<dbReference type="PANTHER" id="PTHR30126">
    <property type="entry name" value="HTH-TYPE TRANSCRIPTIONAL REGULATOR"/>
    <property type="match status" value="1"/>
</dbReference>
<evidence type="ECO:0000313" key="7">
    <source>
        <dbReference type="EMBL" id="ODR34815.1"/>
    </source>
</evidence>
<dbReference type="GO" id="GO:0003700">
    <property type="term" value="F:DNA-binding transcription factor activity"/>
    <property type="evidence" value="ECO:0007669"/>
    <property type="project" value="InterPro"/>
</dbReference>
<dbReference type="InterPro" id="IPR036388">
    <property type="entry name" value="WH-like_DNA-bd_sf"/>
</dbReference>
<dbReference type="InterPro" id="IPR005119">
    <property type="entry name" value="LysR_subst-bd"/>
</dbReference>
<keyword evidence="3" id="KW-0238">DNA-binding</keyword>
<dbReference type="EMBL" id="MEHA01000055">
    <property type="protein sequence ID" value="ODR34815.1"/>
    <property type="molecule type" value="Genomic_DNA"/>
</dbReference>
<dbReference type="InterPro" id="IPR000847">
    <property type="entry name" value="LysR_HTH_N"/>
</dbReference>
<accession>A0A1E3A3U6</accession>
<sequence>MNLQQLKYVLAIYKEGSITKASHALFCAQPNVSSALKSLESELHIRIFDRTLNGVELTPQGEAFISYAVNIMAQVERLENIGNESVEIPASLGISVSRASYCTQALSLWMNEEIRQEQPLSLHFCETNTEKVIDQVFRAESDLGVIRIPAFYESYYGQLLANKNLCHTLLMRFQMLLVMRRDHPLAGKADITPDMLKRYTEIVHGDHRNPSMTMARIDPLLQETPPRRIYVYDRGSQIDLLKTLPGAYMWASPIPEDILEESGMILRSSSIAKVYNLDLLIRRKNSPENTMAKSFADYLKKYAERLANEADNCSAEKEIK</sequence>
<dbReference type="SUPFAM" id="SSF46785">
    <property type="entry name" value="Winged helix' DNA-binding domain"/>
    <property type="match status" value="1"/>
</dbReference>
<keyword evidence="4" id="KW-0804">Transcription</keyword>
<dbReference type="Pfam" id="PF00126">
    <property type="entry name" value="HTH_1"/>
    <property type="match status" value="1"/>
</dbReference>
<dbReference type="Pfam" id="PF03466">
    <property type="entry name" value="LysR_substrate"/>
    <property type="match status" value="1"/>
</dbReference>
<feature type="domain" description="HTH lysR-type" evidence="5">
    <location>
        <begin position="1"/>
        <end position="58"/>
    </location>
</feature>
<name>A0A1E3A3U6_9FIRM</name>
<dbReference type="PATRIC" id="fig|1432052.4.peg.4689"/>
<dbReference type="SUPFAM" id="SSF53850">
    <property type="entry name" value="Periplasmic binding protein-like II"/>
    <property type="match status" value="1"/>
</dbReference>
<dbReference type="InterPro" id="IPR022357">
    <property type="entry name" value="MIP_CS"/>
</dbReference>
<keyword evidence="2" id="KW-0805">Transcription regulation</keyword>
<dbReference type="InterPro" id="IPR036390">
    <property type="entry name" value="WH_DNA-bd_sf"/>
</dbReference>